<dbReference type="Gene3D" id="3.60.10.10">
    <property type="entry name" value="Endonuclease/exonuclease/phosphatase"/>
    <property type="match status" value="1"/>
</dbReference>
<dbReference type="GO" id="GO:0006506">
    <property type="term" value="P:GPI anchor biosynthetic process"/>
    <property type="evidence" value="ECO:0007669"/>
    <property type="project" value="TreeGrafter"/>
</dbReference>
<dbReference type="InterPro" id="IPR005135">
    <property type="entry name" value="Endo/exonuclease/phosphatase"/>
</dbReference>
<dbReference type="Proteomes" id="UP000001880">
    <property type="component" value="Chromosome"/>
</dbReference>
<dbReference type="PANTHER" id="PTHR14859">
    <property type="entry name" value="CALCOFLUOR WHITE HYPERSENSITIVE PROTEIN PRECURSOR"/>
    <property type="match status" value="1"/>
</dbReference>
<dbReference type="GO" id="GO:0004519">
    <property type="term" value="F:endonuclease activity"/>
    <property type="evidence" value="ECO:0007669"/>
    <property type="project" value="UniProtKB-KW"/>
</dbReference>
<gene>
    <name evidence="2" type="ordered locus">Hoch_5307</name>
</gene>
<dbReference type="SUPFAM" id="SSF56219">
    <property type="entry name" value="DNase I-like"/>
    <property type="match status" value="1"/>
</dbReference>
<dbReference type="RefSeq" id="WP_012830384.1">
    <property type="nucleotide sequence ID" value="NC_013440.1"/>
</dbReference>
<keyword evidence="2" id="KW-0255">Endonuclease</keyword>
<name>D0LXN7_HALO1</name>
<dbReference type="OrthoDB" id="9813425at2"/>
<dbReference type="InterPro" id="IPR036691">
    <property type="entry name" value="Endo/exonu/phosph_ase_sf"/>
</dbReference>
<protein>
    <submittedName>
        <fullName evidence="2">Endonuclease/exonuclease/phosphatase</fullName>
    </submittedName>
</protein>
<dbReference type="GO" id="GO:0016020">
    <property type="term" value="C:membrane"/>
    <property type="evidence" value="ECO:0007669"/>
    <property type="project" value="GOC"/>
</dbReference>
<dbReference type="KEGG" id="hoh:Hoch_5307"/>
<dbReference type="EMBL" id="CP001804">
    <property type="protein sequence ID" value="ACY17792.1"/>
    <property type="molecule type" value="Genomic_DNA"/>
</dbReference>
<accession>D0LXN7</accession>
<feature type="domain" description="Endonuclease/exonuclease/phosphatase" evidence="1">
    <location>
        <begin position="6"/>
        <end position="234"/>
    </location>
</feature>
<proteinExistence type="predicted"/>
<evidence type="ECO:0000313" key="2">
    <source>
        <dbReference type="EMBL" id="ACY17792.1"/>
    </source>
</evidence>
<dbReference type="STRING" id="502025.Hoch_5307"/>
<dbReference type="Pfam" id="PF03372">
    <property type="entry name" value="Exo_endo_phos"/>
    <property type="match status" value="1"/>
</dbReference>
<keyword evidence="2" id="KW-0378">Hydrolase</keyword>
<dbReference type="GO" id="GO:0004527">
    <property type="term" value="F:exonuclease activity"/>
    <property type="evidence" value="ECO:0007669"/>
    <property type="project" value="UniProtKB-KW"/>
</dbReference>
<reference evidence="2 3" key="1">
    <citation type="journal article" date="2010" name="Stand. Genomic Sci.">
        <title>Complete genome sequence of Haliangium ochraceum type strain (SMP-2).</title>
        <authorList>
            <consortium name="US DOE Joint Genome Institute (JGI-PGF)"/>
            <person name="Ivanova N."/>
            <person name="Daum C."/>
            <person name="Lang E."/>
            <person name="Abt B."/>
            <person name="Kopitz M."/>
            <person name="Saunders E."/>
            <person name="Lapidus A."/>
            <person name="Lucas S."/>
            <person name="Glavina Del Rio T."/>
            <person name="Nolan M."/>
            <person name="Tice H."/>
            <person name="Copeland A."/>
            <person name="Cheng J.F."/>
            <person name="Chen F."/>
            <person name="Bruce D."/>
            <person name="Goodwin L."/>
            <person name="Pitluck S."/>
            <person name="Mavromatis K."/>
            <person name="Pati A."/>
            <person name="Mikhailova N."/>
            <person name="Chen A."/>
            <person name="Palaniappan K."/>
            <person name="Land M."/>
            <person name="Hauser L."/>
            <person name="Chang Y.J."/>
            <person name="Jeffries C.D."/>
            <person name="Detter J.C."/>
            <person name="Brettin T."/>
            <person name="Rohde M."/>
            <person name="Goker M."/>
            <person name="Bristow J."/>
            <person name="Markowitz V."/>
            <person name="Eisen J.A."/>
            <person name="Hugenholtz P."/>
            <person name="Kyrpides N.C."/>
            <person name="Klenk H.P."/>
        </authorList>
    </citation>
    <scope>NUCLEOTIDE SEQUENCE [LARGE SCALE GENOMIC DNA]</scope>
    <source>
        <strain evidence="3">DSM 14365 / CIP 107738 / JCM 11303 / AJ 13395 / SMP-2</strain>
    </source>
</reference>
<dbReference type="eggNOG" id="COG3568">
    <property type="taxonomic scope" value="Bacteria"/>
</dbReference>
<dbReference type="HOGENOM" id="CLU_060500_3_0_7"/>
<evidence type="ECO:0000313" key="3">
    <source>
        <dbReference type="Proteomes" id="UP000001880"/>
    </source>
</evidence>
<evidence type="ECO:0000259" key="1">
    <source>
        <dbReference type="Pfam" id="PF03372"/>
    </source>
</evidence>
<dbReference type="AlphaFoldDB" id="D0LXN7"/>
<dbReference type="PANTHER" id="PTHR14859:SF1">
    <property type="entry name" value="PGAP2-INTERACTING PROTEIN"/>
    <property type="match status" value="1"/>
</dbReference>
<dbReference type="InterPro" id="IPR051916">
    <property type="entry name" value="GPI-anchor_lipid_remodeler"/>
</dbReference>
<keyword evidence="2" id="KW-0269">Exonuclease</keyword>
<organism evidence="2 3">
    <name type="scientific">Haliangium ochraceum (strain DSM 14365 / JCM 11303 / SMP-2)</name>
    <dbReference type="NCBI Taxonomy" id="502025"/>
    <lineage>
        <taxon>Bacteria</taxon>
        <taxon>Pseudomonadati</taxon>
        <taxon>Myxococcota</taxon>
        <taxon>Polyangia</taxon>
        <taxon>Haliangiales</taxon>
        <taxon>Kofleriaceae</taxon>
        <taxon>Haliangium</taxon>
    </lineage>
</organism>
<keyword evidence="3" id="KW-1185">Reference proteome</keyword>
<keyword evidence="2" id="KW-0540">Nuclease</keyword>
<sequence>MHLRVLTYNIHKCIGGVDRRYNPERVRDTIAHYDPDVALLQEVDHLVPRSNRDRQVDVLGDLLGYRHRTYFPNVRVRGGGEYGNAILSRYPLTHTRNIDLTVGLRKRRSVLHARYRVRLPRSRSTRTVHVFNMHLGLAGGERKLQLQRFLDSHPFTGFHQHTPVIVGGDLNDVWGTLGPKFLLPAGFRRMPKSPRTFPAYAPMRALDGIYVRGSAEMRKLQRGQIAVAREASDHLPLIADIEIT</sequence>